<feature type="domain" description="Gp5/Type VI secretion system Vgr protein OB-fold" evidence="2">
    <location>
        <begin position="28"/>
        <end position="90"/>
    </location>
</feature>
<dbReference type="RefSeq" id="WP_099649067.1">
    <property type="nucleotide sequence ID" value="NZ_CP024422.1"/>
</dbReference>
<dbReference type="EMBL" id="CP024422">
    <property type="protein sequence ID" value="ATQ56203.1"/>
    <property type="molecule type" value="Genomic_DNA"/>
</dbReference>
<dbReference type="Proteomes" id="UP000229314">
    <property type="component" value="Chromosome"/>
</dbReference>
<feature type="region of interest" description="Disordered" evidence="1">
    <location>
        <begin position="150"/>
        <end position="173"/>
    </location>
</feature>
<name>A0A2D2C118_9RHOB</name>
<proteinExistence type="predicted"/>
<accession>A0A2D2C118</accession>
<evidence type="ECO:0000313" key="4">
    <source>
        <dbReference type="Proteomes" id="UP000229314"/>
    </source>
</evidence>
<reference evidence="3 4" key="1">
    <citation type="submission" date="2017-10" db="EMBL/GenBank/DDBJ databases">
        <title>Complete genome sequence of Paracoccus yeei TT13 isolated from human skin.</title>
        <authorList>
            <person name="Lee K."/>
            <person name="Lim J.Y."/>
            <person name="Hwang I."/>
        </authorList>
    </citation>
    <scope>NUCLEOTIDE SEQUENCE [LARGE SCALE GENOMIC DNA]</scope>
    <source>
        <strain evidence="3 4">TT13</strain>
    </source>
</reference>
<evidence type="ECO:0000313" key="3">
    <source>
        <dbReference type="EMBL" id="ATQ56203.1"/>
    </source>
</evidence>
<dbReference type="InterPro" id="IPR037026">
    <property type="entry name" value="Vgr_OB-fold_dom_sf"/>
</dbReference>
<dbReference type="Pfam" id="PF04717">
    <property type="entry name" value="Phage_base_V"/>
    <property type="match status" value="1"/>
</dbReference>
<dbReference type="GeneID" id="78898105"/>
<protein>
    <recommendedName>
        <fullName evidence="2">Gp5/Type VI secretion system Vgr protein OB-fold domain-containing protein</fullName>
    </recommendedName>
</protein>
<gene>
    <name evidence="3" type="ORF">PYTT13_10540</name>
</gene>
<sequence length="173" mass="18158">MADLPRILADLTRRIAELERRSRGQGMEGRVVEADPAQGLYRVDLGDGFLTGWIPARSLSTGDLKMQAEPTVGQMVMVRSESGDLTDAAIEASGFAGDRPHDRNGELYLARGAASLLFAEDRIVLSVGGSSLTITAGGIAFSGPSVTHDGTNIGKTHTHGGVDRGSSNTNPPN</sequence>
<organism evidence="3 4">
    <name type="scientific">Paracoccus yeei</name>
    <dbReference type="NCBI Taxonomy" id="147645"/>
    <lineage>
        <taxon>Bacteria</taxon>
        <taxon>Pseudomonadati</taxon>
        <taxon>Pseudomonadota</taxon>
        <taxon>Alphaproteobacteria</taxon>
        <taxon>Rhodobacterales</taxon>
        <taxon>Paracoccaceae</taxon>
        <taxon>Paracoccus</taxon>
    </lineage>
</organism>
<dbReference type="InterPro" id="IPR006531">
    <property type="entry name" value="Gp5/Vgr_OB"/>
</dbReference>
<dbReference type="AlphaFoldDB" id="A0A2D2C118"/>
<evidence type="ECO:0000259" key="2">
    <source>
        <dbReference type="Pfam" id="PF04717"/>
    </source>
</evidence>
<evidence type="ECO:0000256" key="1">
    <source>
        <dbReference type="SAM" id="MobiDB-lite"/>
    </source>
</evidence>
<dbReference type="Gene3D" id="2.40.50.230">
    <property type="entry name" value="Gp5 N-terminal domain"/>
    <property type="match status" value="1"/>
</dbReference>